<name>X1CU64_9ZZZZ</name>
<dbReference type="Pfam" id="PF13793">
    <property type="entry name" value="Pribosyltran_N"/>
    <property type="match status" value="1"/>
</dbReference>
<evidence type="ECO:0000256" key="3">
    <source>
        <dbReference type="ARBA" id="ARBA00022727"/>
    </source>
</evidence>
<dbReference type="InterPro" id="IPR029057">
    <property type="entry name" value="PRTase-like"/>
</dbReference>
<dbReference type="GO" id="GO:0016301">
    <property type="term" value="F:kinase activity"/>
    <property type="evidence" value="ECO:0007669"/>
    <property type="project" value="UniProtKB-KW"/>
</dbReference>
<accession>X1CU64</accession>
<proteinExistence type="predicted"/>
<dbReference type="GO" id="GO:0005737">
    <property type="term" value="C:cytoplasm"/>
    <property type="evidence" value="ECO:0007669"/>
    <property type="project" value="TreeGrafter"/>
</dbReference>
<dbReference type="GO" id="GO:0006164">
    <property type="term" value="P:purine nucleotide biosynthetic process"/>
    <property type="evidence" value="ECO:0007669"/>
    <property type="project" value="TreeGrafter"/>
</dbReference>
<evidence type="ECO:0000313" key="8">
    <source>
        <dbReference type="EMBL" id="GAG99633.1"/>
    </source>
</evidence>
<feature type="domain" description="Ribose-phosphate pyrophosphokinase N-terminal" evidence="7">
    <location>
        <begin position="1"/>
        <end position="89"/>
    </location>
</feature>
<dbReference type="GO" id="GO:0004749">
    <property type="term" value="F:ribose phosphate diphosphokinase activity"/>
    <property type="evidence" value="ECO:0007669"/>
    <property type="project" value="UniProtKB-EC"/>
</dbReference>
<gene>
    <name evidence="8" type="ORF">S01H4_37359</name>
</gene>
<dbReference type="EC" id="2.7.6.1" evidence="1"/>
<evidence type="ECO:0000256" key="5">
    <source>
        <dbReference type="ARBA" id="ARBA00022777"/>
    </source>
</evidence>
<dbReference type="PANTHER" id="PTHR10210:SF32">
    <property type="entry name" value="RIBOSE-PHOSPHATE PYROPHOSPHOKINASE 2"/>
    <property type="match status" value="1"/>
</dbReference>
<dbReference type="Gene3D" id="3.40.50.2020">
    <property type="match status" value="1"/>
</dbReference>
<dbReference type="GO" id="GO:0000287">
    <property type="term" value="F:magnesium ion binding"/>
    <property type="evidence" value="ECO:0007669"/>
    <property type="project" value="InterPro"/>
</dbReference>
<feature type="non-terminal residue" evidence="8">
    <location>
        <position position="89"/>
    </location>
</feature>
<dbReference type="SUPFAM" id="SSF53271">
    <property type="entry name" value="PRTase-like"/>
    <property type="match status" value="1"/>
</dbReference>
<evidence type="ECO:0000256" key="4">
    <source>
        <dbReference type="ARBA" id="ARBA00022741"/>
    </source>
</evidence>
<dbReference type="PANTHER" id="PTHR10210">
    <property type="entry name" value="RIBOSE-PHOSPHATE DIPHOSPHOKINASE FAMILY MEMBER"/>
    <property type="match status" value="1"/>
</dbReference>
<dbReference type="AlphaFoldDB" id="X1CU64"/>
<evidence type="ECO:0000259" key="7">
    <source>
        <dbReference type="Pfam" id="PF13793"/>
    </source>
</evidence>
<keyword evidence="4" id="KW-0547">Nucleotide-binding</keyword>
<dbReference type="GO" id="GO:0002189">
    <property type="term" value="C:ribose phosphate diphosphokinase complex"/>
    <property type="evidence" value="ECO:0007669"/>
    <property type="project" value="TreeGrafter"/>
</dbReference>
<keyword evidence="3" id="KW-0545">Nucleotide biosynthesis</keyword>
<dbReference type="GO" id="GO:0005524">
    <property type="term" value="F:ATP binding"/>
    <property type="evidence" value="ECO:0007669"/>
    <property type="project" value="UniProtKB-KW"/>
</dbReference>
<keyword evidence="2" id="KW-0808">Transferase</keyword>
<evidence type="ECO:0000256" key="6">
    <source>
        <dbReference type="ARBA" id="ARBA00022840"/>
    </source>
</evidence>
<reference evidence="8" key="1">
    <citation type="journal article" date="2014" name="Front. Microbiol.">
        <title>High frequency of phylogenetically diverse reductive dehalogenase-homologous genes in deep subseafloor sedimentary metagenomes.</title>
        <authorList>
            <person name="Kawai M."/>
            <person name="Futagami T."/>
            <person name="Toyoda A."/>
            <person name="Takaki Y."/>
            <person name="Nishi S."/>
            <person name="Hori S."/>
            <person name="Arai W."/>
            <person name="Tsubouchi T."/>
            <person name="Morono Y."/>
            <person name="Uchiyama I."/>
            <person name="Ito T."/>
            <person name="Fujiyama A."/>
            <person name="Inagaki F."/>
            <person name="Takami H."/>
        </authorList>
    </citation>
    <scope>NUCLEOTIDE SEQUENCE</scope>
    <source>
        <strain evidence="8">Expedition CK06-06</strain>
    </source>
</reference>
<dbReference type="GO" id="GO:0006015">
    <property type="term" value="P:5-phosphoribose 1-diphosphate biosynthetic process"/>
    <property type="evidence" value="ECO:0007669"/>
    <property type="project" value="TreeGrafter"/>
</dbReference>
<evidence type="ECO:0000256" key="1">
    <source>
        <dbReference type="ARBA" id="ARBA00013247"/>
    </source>
</evidence>
<keyword evidence="5" id="KW-0418">Kinase</keyword>
<dbReference type="EMBL" id="BART01020063">
    <property type="protein sequence ID" value="GAG99633.1"/>
    <property type="molecule type" value="Genomic_DNA"/>
</dbReference>
<dbReference type="SMART" id="SM01400">
    <property type="entry name" value="Pribosyltran_N"/>
    <property type="match status" value="1"/>
</dbReference>
<comment type="caution">
    <text evidence="8">The sequence shown here is derived from an EMBL/GenBank/DDBJ whole genome shotgun (WGS) entry which is preliminary data.</text>
</comment>
<dbReference type="InterPro" id="IPR005946">
    <property type="entry name" value="Rib-P_diPkinase"/>
</dbReference>
<dbReference type="FunFam" id="3.40.50.2020:FF:000014">
    <property type="entry name" value="Ribose-phosphate pyrophosphokinase 1"/>
    <property type="match status" value="1"/>
</dbReference>
<keyword evidence="6" id="KW-0067">ATP-binding</keyword>
<evidence type="ECO:0000256" key="2">
    <source>
        <dbReference type="ARBA" id="ARBA00022679"/>
    </source>
</evidence>
<organism evidence="8">
    <name type="scientific">marine sediment metagenome</name>
    <dbReference type="NCBI Taxonomy" id="412755"/>
    <lineage>
        <taxon>unclassified sequences</taxon>
        <taxon>metagenomes</taxon>
        <taxon>ecological metagenomes</taxon>
    </lineage>
</organism>
<protein>
    <recommendedName>
        <fullName evidence="1">ribose-phosphate diphosphokinase</fullName>
        <ecNumber evidence="1">2.7.6.1</ecNumber>
    </recommendedName>
</protein>
<sequence length="89" mass="9987">MYIIGGTASKTIAEDMSKKLQIPLAEIITKRFPDNELYIRILDDISGEDVIIVQTTYPDQNIVELFLLQNAVKEAGAKKITVIIPYLGY</sequence>
<dbReference type="InterPro" id="IPR029099">
    <property type="entry name" value="Pribosyltran_N"/>
</dbReference>